<comment type="similarity">
    <text evidence="2">Belongs to the Nudix hydrolase family.</text>
</comment>
<evidence type="ECO:0000259" key="6">
    <source>
        <dbReference type="PROSITE" id="PS51462"/>
    </source>
</evidence>
<keyword evidence="5" id="KW-0460">Magnesium</keyword>
<proteinExistence type="inferred from homology"/>
<evidence type="ECO:0000256" key="3">
    <source>
        <dbReference type="ARBA" id="ARBA00022723"/>
    </source>
</evidence>
<accession>A0A0R2DH26</accession>
<dbReference type="Pfam" id="PF00293">
    <property type="entry name" value="NUDIX"/>
    <property type="match status" value="1"/>
</dbReference>
<dbReference type="GO" id="GO:0005737">
    <property type="term" value="C:cytoplasm"/>
    <property type="evidence" value="ECO:0007669"/>
    <property type="project" value="TreeGrafter"/>
</dbReference>
<protein>
    <submittedName>
        <fullName evidence="7">Nucleotide NUDIX family hydrolase</fullName>
    </submittedName>
</protein>
<dbReference type="PANTHER" id="PTHR43758">
    <property type="entry name" value="7,8-DIHYDRO-8-OXOGUANINE TRIPHOSPHATASE"/>
    <property type="match status" value="1"/>
</dbReference>
<dbReference type="CDD" id="cd18886">
    <property type="entry name" value="NUDIX_MutT_Nudt1"/>
    <property type="match status" value="1"/>
</dbReference>
<gene>
    <name evidence="7" type="ORF">FC24_GL000319</name>
</gene>
<dbReference type="GO" id="GO:0016818">
    <property type="term" value="F:hydrolase activity, acting on acid anhydrides, in phosphorus-containing anhydrides"/>
    <property type="evidence" value="ECO:0007669"/>
    <property type="project" value="TreeGrafter"/>
</dbReference>
<evidence type="ECO:0000256" key="1">
    <source>
        <dbReference type="ARBA" id="ARBA00001946"/>
    </source>
</evidence>
<sequence length="162" mass="18473">MSTMTYKYTLALIRYQEQLLVLNRLKPPYPGQWNGIGGKVEPGETAVTATKREIAEETGIAASDYQLAPAGVIDWFIDGRYINNIYLAVAKLDRLPQTAYPQQMREGLLNFFPIDWLTREDNLGVVPDFKRLITPALSGKKQCYITNFKDEQLIDFWVKPLA</sequence>
<dbReference type="Gene3D" id="3.90.79.10">
    <property type="entry name" value="Nucleoside Triphosphate Pyrophosphohydrolase"/>
    <property type="match status" value="1"/>
</dbReference>
<dbReference type="PRINTS" id="PR00502">
    <property type="entry name" value="NUDIXFAMILY"/>
</dbReference>
<evidence type="ECO:0000313" key="7">
    <source>
        <dbReference type="EMBL" id="KRM99356.1"/>
    </source>
</evidence>
<evidence type="ECO:0000256" key="2">
    <source>
        <dbReference type="ARBA" id="ARBA00005582"/>
    </source>
</evidence>
<organism evidence="7 8">
    <name type="scientific">Loigolactobacillus rennini DSM 20253</name>
    <dbReference type="NCBI Taxonomy" id="1423796"/>
    <lineage>
        <taxon>Bacteria</taxon>
        <taxon>Bacillati</taxon>
        <taxon>Bacillota</taxon>
        <taxon>Bacilli</taxon>
        <taxon>Lactobacillales</taxon>
        <taxon>Lactobacillaceae</taxon>
        <taxon>Loigolactobacillus</taxon>
    </lineage>
</organism>
<comment type="cofactor">
    <cofactor evidence="1">
        <name>Mg(2+)</name>
        <dbReference type="ChEBI" id="CHEBI:18420"/>
    </cofactor>
</comment>
<keyword evidence="4 7" id="KW-0378">Hydrolase</keyword>
<dbReference type="SUPFAM" id="SSF55811">
    <property type="entry name" value="Nudix"/>
    <property type="match status" value="1"/>
</dbReference>
<keyword evidence="3" id="KW-0479">Metal-binding</keyword>
<dbReference type="PROSITE" id="PS51462">
    <property type="entry name" value="NUDIX"/>
    <property type="match status" value="1"/>
</dbReference>
<dbReference type="PANTHER" id="PTHR43758:SF2">
    <property type="entry name" value="OXIDIZED PURINE NUCLEOSIDE TRIPHOSPHATE HYDROLASE"/>
    <property type="match status" value="1"/>
</dbReference>
<dbReference type="AlphaFoldDB" id="A0A0R2DH26"/>
<feature type="domain" description="Nudix hydrolase" evidence="6">
    <location>
        <begin position="4"/>
        <end position="139"/>
    </location>
</feature>
<name>A0A0R2DH26_9LACO</name>
<dbReference type="InterPro" id="IPR020476">
    <property type="entry name" value="Nudix_hydrolase"/>
</dbReference>
<dbReference type="GO" id="GO:0046872">
    <property type="term" value="F:metal ion binding"/>
    <property type="evidence" value="ECO:0007669"/>
    <property type="project" value="UniProtKB-KW"/>
</dbReference>
<evidence type="ECO:0000256" key="5">
    <source>
        <dbReference type="ARBA" id="ARBA00022842"/>
    </source>
</evidence>
<dbReference type="EMBL" id="AYYI01000015">
    <property type="protein sequence ID" value="KRM99356.1"/>
    <property type="molecule type" value="Genomic_DNA"/>
</dbReference>
<dbReference type="Proteomes" id="UP000051638">
    <property type="component" value="Unassembled WGS sequence"/>
</dbReference>
<evidence type="ECO:0000256" key="4">
    <source>
        <dbReference type="ARBA" id="ARBA00022801"/>
    </source>
</evidence>
<dbReference type="STRING" id="1423796.FC24_GL000319"/>
<reference evidence="7 8" key="1">
    <citation type="journal article" date="2015" name="Genome Announc.">
        <title>Expanding the biotechnology potential of lactobacilli through comparative genomics of 213 strains and associated genera.</title>
        <authorList>
            <person name="Sun Z."/>
            <person name="Harris H.M."/>
            <person name="McCann A."/>
            <person name="Guo C."/>
            <person name="Argimon S."/>
            <person name="Zhang W."/>
            <person name="Yang X."/>
            <person name="Jeffery I.B."/>
            <person name="Cooney J.C."/>
            <person name="Kagawa T.F."/>
            <person name="Liu W."/>
            <person name="Song Y."/>
            <person name="Salvetti E."/>
            <person name="Wrobel A."/>
            <person name="Rasinkangas P."/>
            <person name="Parkhill J."/>
            <person name="Rea M.C."/>
            <person name="O'Sullivan O."/>
            <person name="Ritari J."/>
            <person name="Douillard F.P."/>
            <person name="Paul Ross R."/>
            <person name="Yang R."/>
            <person name="Briner A.E."/>
            <person name="Felis G.E."/>
            <person name="de Vos W.M."/>
            <person name="Barrangou R."/>
            <person name="Klaenhammer T.R."/>
            <person name="Caufield P.W."/>
            <person name="Cui Y."/>
            <person name="Zhang H."/>
            <person name="O'Toole P.W."/>
        </authorList>
    </citation>
    <scope>NUCLEOTIDE SEQUENCE [LARGE SCALE GENOMIC DNA]</scope>
    <source>
        <strain evidence="7 8">DSM 20253</strain>
    </source>
</reference>
<dbReference type="InterPro" id="IPR015797">
    <property type="entry name" value="NUDIX_hydrolase-like_dom_sf"/>
</dbReference>
<dbReference type="PATRIC" id="fig|1423796.3.peg.331"/>
<comment type="caution">
    <text evidence="7">The sequence shown here is derived from an EMBL/GenBank/DDBJ whole genome shotgun (WGS) entry which is preliminary data.</text>
</comment>
<evidence type="ECO:0000313" key="8">
    <source>
        <dbReference type="Proteomes" id="UP000051638"/>
    </source>
</evidence>
<keyword evidence="8" id="KW-1185">Reference proteome</keyword>
<dbReference type="InterPro" id="IPR000086">
    <property type="entry name" value="NUDIX_hydrolase_dom"/>
</dbReference>